<dbReference type="AlphaFoldDB" id="A0A086KSB5"/>
<evidence type="ECO:0000256" key="1">
    <source>
        <dbReference type="SAM" id="MobiDB-lite"/>
    </source>
</evidence>
<dbReference type="EMBL" id="AHZU02000209">
    <property type="protein sequence ID" value="KFG47283.1"/>
    <property type="molecule type" value="Genomic_DNA"/>
</dbReference>
<feature type="region of interest" description="Disordered" evidence="1">
    <location>
        <begin position="225"/>
        <end position="296"/>
    </location>
</feature>
<protein>
    <submittedName>
        <fullName evidence="2">Uncharacterized protein</fullName>
    </submittedName>
</protein>
<feature type="compositionally biased region" description="Basic and acidic residues" evidence="1">
    <location>
        <begin position="70"/>
        <end position="80"/>
    </location>
</feature>
<evidence type="ECO:0000313" key="2">
    <source>
        <dbReference type="EMBL" id="KFG47283.1"/>
    </source>
</evidence>
<feature type="compositionally biased region" description="Basic and acidic residues" evidence="1">
    <location>
        <begin position="255"/>
        <end position="277"/>
    </location>
</feature>
<feature type="region of interest" description="Disordered" evidence="1">
    <location>
        <begin position="430"/>
        <end position="504"/>
    </location>
</feature>
<accession>A0A086KSB5</accession>
<feature type="compositionally biased region" description="Polar residues" evidence="1">
    <location>
        <begin position="598"/>
        <end position="614"/>
    </location>
</feature>
<dbReference type="OrthoDB" id="10356073at2759"/>
<organism evidence="2 3">
    <name type="scientific">Toxoplasma gondii GAB2-2007-GAL-DOM2</name>
    <dbReference type="NCBI Taxonomy" id="1130820"/>
    <lineage>
        <taxon>Eukaryota</taxon>
        <taxon>Sar</taxon>
        <taxon>Alveolata</taxon>
        <taxon>Apicomplexa</taxon>
        <taxon>Conoidasida</taxon>
        <taxon>Coccidia</taxon>
        <taxon>Eucoccidiorida</taxon>
        <taxon>Eimeriorina</taxon>
        <taxon>Sarcocystidae</taxon>
        <taxon>Toxoplasma</taxon>
    </lineage>
</organism>
<name>A0A086KSB5_TOXGO</name>
<feature type="compositionally biased region" description="Polar residues" evidence="1">
    <location>
        <begin position="190"/>
        <end position="204"/>
    </location>
</feature>
<feature type="region of interest" description="Disordered" evidence="1">
    <location>
        <begin position="62"/>
        <end position="82"/>
    </location>
</feature>
<comment type="caution">
    <text evidence="2">The sequence shown here is derived from an EMBL/GenBank/DDBJ whole genome shotgun (WGS) entry which is preliminary data.</text>
</comment>
<dbReference type="Proteomes" id="UP000028837">
    <property type="component" value="Unassembled WGS sequence"/>
</dbReference>
<feature type="region of interest" description="Disordered" evidence="1">
    <location>
        <begin position="164"/>
        <end position="205"/>
    </location>
</feature>
<reference evidence="2 3" key="1">
    <citation type="submission" date="2014-02" db="EMBL/GenBank/DDBJ databases">
        <authorList>
            <person name="Sibley D."/>
            <person name="Venepally P."/>
            <person name="Karamycheva S."/>
            <person name="Hadjithomas M."/>
            <person name="Khan A."/>
            <person name="Brunk B."/>
            <person name="Roos D."/>
            <person name="Caler E."/>
            <person name="Lorenzi H."/>
        </authorList>
    </citation>
    <scope>NUCLEOTIDE SEQUENCE [LARGE SCALE GENOMIC DNA]</scope>
    <source>
        <strain evidence="2 3">GAB2-2007-GAL-DOM2</strain>
    </source>
</reference>
<evidence type="ECO:0000313" key="3">
    <source>
        <dbReference type="Proteomes" id="UP000028837"/>
    </source>
</evidence>
<feature type="region of interest" description="Disordered" evidence="1">
    <location>
        <begin position="590"/>
        <end position="642"/>
    </location>
</feature>
<feature type="compositionally biased region" description="Basic residues" evidence="1">
    <location>
        <begin position="670"/>
        <end position="684"/>
    </location>
</feature>
<feature type="compositionally biased region" description="Low complexity" evidence="1">
    <location>
        <begin position="15"/>
        <end position="27"/>
    </location>
</feature>
<feature type="region of interest" description="Disordered" evidence="1">
    <location>
        <begin position="659"/>
        <end position="712"/>
    </location>
</feature>
<gene>
    <name evidence="2" type="ORF">TGDOM2_217688</name>
</gene>
<sequence length="785" mass="85333">MDNLTPPRDCLRHNPLSSSSSCSSPLPATLSSLCLSSLPSSRPFPRLKKRQARSLSASALCRRPSPCRESGYESDTRDAGTRPSCSSFSCFSISRRRPSARLWPFVPLAEERTALEAKTPSFGRAEPQERPGHTERCCRDVLLASEDQQAGQSDRRLWTVLLSRTRTRQRPRPRSPVPPGGPDYEVTAKSFGSENGTGATNQPGFSAEGWISPSRRQQLLQVLDRSGPAAADPRRDFDAVLPSASFHPRPMRQCMDSERSRGVRQRRVDRSDLRRSDAGPQSLTRSEASFSSESEPRFAPPVDLCPCCFVATPCASSLPCFRDSSVYPASDGALSLPSSACCPHASCPASSVLGPSLPCRRNRFSDSSCCHRPPGVLCCRMDSAAQCSAPLFFTSAPVHAMIFPRQDSGDMPGGSREAVLSQVRRRSRDGYTVSALNVPGDRAKSTSAGDNDKATALRSNGTTSWRGAGGSSVSTKVGHSRGFTESQTPVTQYSTDDQGERGPGCPVIGSKYPDFYEDDDDDGVFIPRPGEAFLASRGPEIARGQASFISGNMRFCLDDSAPLILQKPRAKEQPKSSKLKSFFNFSIKGAADKKGTPQKRSTSDYSGGPQTVGSVSVGLRDFGTDDDANLPDGGFGSFSRDSPEDHTFYTGLSMQSCVSISDDDSEPTRSHRSRSHGDKRRSHRDIRDHSADSCSSTRSSVRGDEVNSAYRRKSLARKEHGLGRRGEKQADTDEEGECPCPCCCCCCCCCGPVAEEGRETIEVKHVDRSTYAVTKRPSRRRGTRR</sequence>
<feature type="region of interest" description="Disordered" evidence="1">
    <location>
        <begin position="1"/>
        <end position="27"/>
    </location>
</feature>
<dbReference type="VEuPathDB" id="ToxoDB:TGDOM2_217688"/>
<feature type="compositionally biased region" description="Polar residues" evidence="1">
    <location>
        <begin position="279"/>
        <end position="293"/>
    </location>
</feature>
<proteinExistence type="predicted"/>
<feature type="compositionally biased region" description="Polar residues" evidence="1">
    <location>
        <begin position="457"/>
        <end position="496"/>
    </location>
</feature>